<feature type="region of interest" description="Disordered" evidence="1">
    <location>
        <begin position="64"/>
        <end position="89"/>
    </location>
</feature>
<gene>
    <name evidence="2" type="ORF">XINFAN_03401</name>
</gene>
<evidence type="ECO:0008006" key="4">
    <source>
        <dbReference type="Google" id="ProtNLM"/>
    </source>
</evidence>
<evidence type="ECO:0000313" key="3">
    <source>
        <dbReference type="Proteomes" id="UP000277498"/>
    </source>
</evidence>
<keyword evidence="3" id="KW-1185">Reference proteome</keyword>
<name>A0A3P5XD86_9RHOB</name>
<protein>
    <recommendedName>
        <fullName evidence="4">Antifreeze glycopeptide polyprotein</fullName>
    </recommendedName>
</protein>
<reference evidence="2 3" key="1">
    <citation type="submission" date="2018-11" db="EMBL/GenBank/DDBJ databases">
        <authorList>
            <person name="Criscuolo A."/>
        </authorList>
    </citation>
    <scope>NUCLEOTIDE SEQUENCE [LARGE SCALE GENOMIC DNA]</scope>
    <source>
        <strain evidence="2">ACIP111625</strain>
    </source>
</reference>
<accession>A0A3P5XD86</accession>
<proteinExistence type="predicted"/>
<dbReference type="EMBL" id="UXAW01000093">
    <property type="protein sequence ID" value="VDC32644.1"/>
    <property type="molecule type" value="Genomic_DNA"/>
</dbReference>
<organism evidence="2 3">
    <name type="scientific">Pseudogemmobacter humi</name>
    <dbReference type="NCBI Taxonomy" id="2483812"/>
    <lineage>
        <taxon>Bacteria</taxon>
        <taxon>Pseudomonadati</taxon>
        <taxon>Pseudomonadota</taxon>
        <taxon>Alphaproteobacteria</taxon>
        <taxon>Rhodobacterales</taxon>
        <taxon>Paracoccaceae</taxon>
        <taxon>Pseudogemmobacter</taxon>
    </lineage>
</organism>
<dbReference type="AlphaFoldDB" id="A0A3P5XD86"/>
<dbReference type="Proteomes" id="UP000277498">
    <property type="component" value="Unassembled WGS sequence"/>
</dbReference>
<evidence type="ECO:0000256" key="1">
    <source>
        <dbReference type="SAM" id="MobiDB-lite"/>
    </source>
</evidence>
<evidence type="ECO:0000313" key="2">
    <source>
        <dbReference type="EMBL" id="VDC32644.1"/>
    </source>
</evidence>
<sequence>MRTDPGVSASPLPGRRPAGGPFAAGLFAGFLAGGLFLPQGARAAGEDPLSAIGWLSQSVSLPVAPTAPARPDEPPVASGGALPASVATTPLDGPSPDAIGLISPAVSGLPKNLWGAGLSDEISRAILRDRMESLPALRQLFLTMLLAEADPPIDSGGHGQLLLTRIDKLLLIGALEQAAALIDIAGTDTPDLFRRAFDVALLTGNEDRACQRMQAAPGLAPTLQARVLCLARGGDWDAAALTLSSAGALGEVDAAQTALLARFLDPDLFEADPLPLPPSPVTPLDWKLYEAIGETIPTGTLPVAFAWAEIGPQAGWKAQIEAAERLTRAGTIAPNLLLGLYTERDPAASGGVWERVRAFQAFDAALQSGDPARIAATLPAAWARMQEAELEVPFAFLYGAALNETALSGEAAKIAFRIGLLSPHYEKIARTHKPVDEAESFLAGLATGQIAGLRPPDSMGRAIAPAFLAPELSDETKSLIEGRRLGEALLIAIEEIQRGVEGNASGVTRGLSLLRKVKLESVARRTALELMILERRG</sequence>